<gene>
    <name evidence="2" type="ORF">Fcan01_05044</name>
</gene>
<proteinExistence type="predicted"/>
<protein>
    <submittedName>
        <fullName evidence="2">Uncharacterized protein</fullName>
    </submittedName>
</protein>
<keyword evidence="3" id="KW-1185">Reference proteome</keyword>
<dbReference type="AlphaFoldDB" id="A0A226EQN1"/>
<comment type="caution">
    <text evidence="2">The sequence shown here is derived from an EMBL/GenBank/DDBJ whole genome shotgun (WGS) entry which is preliminary data.</text>
</comment>
<evidence type="ECO:0000256" key="1">
    <source>
        <dbReference type="SAM" id="MobiDB-lite"/>
    </source>
</evidence>
<organism evidence="2 3">
    <name type="scientific">Folsomia candida</name>
    <name type="common">Springtail</name>
    <dbReference type="NCBI Taxonomy" id="158441"/>
    <lineage>
        <taxon>Eukaryota</taxon>
        <taxon>Metazoa</taxon>
        <taxon>Ecdysozoa</taxon>
        <taxon>Arthropoda</taxon>
        <taxon>Hexapoda</taxon>
        <taxon>Collembola</taxon>
        <taxon>Entomobryomorpha</taxon>
        <taxon>Isotomoidea</taxon>
        <taxon>Isotomidae</taxon>
        <taxon>Proisotominae</taxon>
        <taxon>Folsomia</taxon>
    </lineage>
</organism>
<dbReference type="EMBL" id="LNIX01000002">
    <property type="protein sequence ID" value="OXA59570.1"/>
    <property type="molecule type" value="Genomic_DNA"/>
</dbReference>
<name>A0A226EQN1_FOLCA</name>
<sequence length="158" mass="17481">MSTTAAPGRKRRDTSEGFIDIDEQTGPTDDVTPTLLPLLMSLSHARDGKVPFKCAYRPYCIANSFLTKRLGDMGSTVCDQLTAVMESSVENVGLKPKWRRNNAMRELRLAGKTGAKGRDCYKRYPHCSQLDRISQPNSTSSTSPPYFLPFGNLGEFLG</sequence>
<evidence type="ECO:0000313" key="3">
    <source>
        <dbReference type="Proteomes" id="UP000198287"/>
    </source>
</evidence>
<evidence type="ECO:0000313" key="2">
    <source>
        <dbReference type="EMBL" id="OXA59570.1"/>
    </source>
</evidence>
<reference evidence="2 3" key="1">
    <citation type="submission" date="2015-12" db="EMBL/GenBank/DDBJ databases">
        <title>The genome of Folsomia candida.</title>
        <authorList>
            <person name="Faddeeva A."/>
            <person name="Derks M.F."/>
            <person name="Anvar Y."/>
            <person name="Smit S."/>
            <person name="Van Straalen N."/>
            <person name="Roelofs D."/>
        </authorList>
    </citation>
    <scope>NUCLEOTIDE SEQUENCE [LARGE SCALE GENOMIC DNA]</scope>
    <source>
        <strain evidence="2 3">VU population</strain>
        <tissue evidence="2">Whole body</tissue>
    </source>
</reference>
<feature type="region of interest" description="Disordered" evidence="1">
    <location>
        <begin position="1"/>
        <end position="30"/>
    </location>
</feature>
<dbReference type="Proteomes" id="UP000198287">
    <property type="component" value="Unassembled WGS sequence"/>
</dbReference>
<accession>A0A226EQN1</accession>